<feature type="transmembrane region" description="Helical" evidence="10">
    <location>
        <begin position="208"/>
        <end position="235"/>
    </location>
</feature>
<evidence type="ECO:0000256" key="10">
    <source>
        <dbReference type="RuleBase" id="RU363075"/>
    </source>
</evidence>
<accession>A0AAF3ENN3</accession>
<dbReference type="PANTHER" id="PTHR22760">
    <property type="entry name" value="GLYCOSYLTRANSFERASE"/>
    <property type="match status" value="1"/>
</dbReference>
<keyword evidence="9 10" id="KW-0472">Membrane</keyword>
<evidence type="ECO:0000313" key="13">
    <source>
        <dbReference type="WBParaSite" id="MBELARI_LOCUS15546"/>
    </source>
</evidence>
<dbReference type="GO" id="GO:0005789">
    <property type="term" value="C:endoplasmic reticulum membrane"/>
    <property type="evidence" value="ECO:0007669"/>
    <property type="project" value="UniProtKB-SubCell"/>
</dbReference>
<dbReference type="PANTHER" id="PTHR22760:SF2">
    <property type="entry name" value="ALPHA-1,2-MANNOSYLTRANSFERASE ALG9"/>
    <property type="match status" value="1"/>
</dbReference>
<feature type="transmembrane region" description="Helical" evidence="10">
    <location>
        <begin position="247"/>
        <end position="267"/>
    </location>
</feature>
<feature type="transmembrane region" description="Helical" evidence="10">
    <location>
        <begin position="137"/>
        <end position="155"/>
    </location>
</feature>
<evidence type="ECO:0000256" key="2">
    <source>
        <dbReference type="ARBA" id="ARBA00004922"/>
    </source>
</evidence>
<evidence type="ECO:0000256" key="7">
    <source>
        <dbReference type="ARBA" id="ARBA00022824"/>
    </source>
</evidence>
<feature type="compositionally biased region" description="Basic and acidic residues" evidence="11">
    <location>
        <begin position="1"/>
        <end position="11"/>
    </location>
</feature>
<dbReference type="Pfam" id="PF03901">
    <property type="entry name" value="Glyco_transf_22"/>
    <property type="match status" value="1"/>
</dbReference>
<feature type="transmembrane region" description="Helical" evidence="10">
    <location>
        <begin position="167"/>
        <end position="188"/>
    </location>
</feature>
<name>A0AAF3ENN3_9BILA</name>
<protein>
    <recommendedName>
        <fullName evidence="10">Mannosyltransferase</fullName>
        <ecNumber evidence="10">2.4.1.-</ecNumber>
    </recommendedName>
</protein>
<keyword evidence="5" id="KW-0808">Transferase</keyword>
<comment type="similarity">
    <text evidence="3 10">Belongs to the glycosyltransferase 22 family.</text>
</comment>
<comment type="subcellular location">
    <subcellularLocation>
        <location evidence="1 10">Endoplasmic reticulum membrane</location>
        <topology evidence="1 10">Multi-pass membrane protein</topology>
    </subcellularLocation>
</comment>
<evidence type="ECO:0000256" key="3">
    <source>
        <dbReference type="ARBA" id="ARBA00007063"/>
    </source>
</evidence>
<sequence length="601" mass="69621">MSCKEEVKNEEASANSPTSTAKEAKKGKSPVSKPAPSQSFDVDAETWDFFGPSSISRLLLKLLFLVRITSGFYNNIYDCDEVFNYWEPLHLFLYGSGLQTWEYSPDYALRSYIYIFLHAIPGYLFKNFPVNKVVVFLLIRILISLFTFLAEYLLFQSIKRFSEKTAQYFLILNTFSVGMFISSSAFLPSSFSMTMNMLIIAGYLTEKWFLSVLATCVSAFVGWPFAAIFGIPIVFDMLLLRDNRHRFLFTAYSIFSACIVGGLMITFDSFYYGKLAFAPLNIVLYNVISGHGPELYGVEPVSFYIKNLILNWNIANLFAVISLPIVCYRNCAFNRKTTFPLLYLTFCAWIAIFFLTPHKEERFLFPLYPMVSLFAALALDAIDRYFDKQKRSFFSIGYLVLALFTIISAFRLMGLHKHYFGAHQLYREMNDHFIEDRESFDFCEKEKTVRICVGKEWHRFPSSFFLPEAIYDVKNCSAKTELSFLKSEFRGLLPKAWISLDNLQEMTSTIPTRMNDENKEENDRYVPLETCDYVIDVEKPNPTELEPNFGEIKSLTAIRSFEYLLQESCPLLRPILVPFLDERLCKYVNYTLYRKTSQVKP</sequence>
<evidence type="ECO:0000256" key="8">
    <source>
        <dbReference type="ARBA" id="ARBA00022989"/>
    </source>
</evidence>
<evidence type="ECO:0000256" key="11">
    <source>
        <dbReference type="SAM" id="MobiDB-lite"/>
    </source>
</evidence>
<dbReference type="Proteomes" id="UP000887575">
    <property type="component" value="Unassembled WGS sequence"/>
</dbReference>
<feature type="transmembrane region" description="Helical" evidence="10">
    <location>
        <begin position="309"/>
        <end position="328"/>
    </location>
</feature>
<dbReference type="InterPro" id="IPR005599">
    <property type="entry name" value="GPI_mannosylTrfase"/>
</dbReference>
<reference evidence="13" key="1">
    <citation type="submission" date="2024-02" db="UniProtKB">
        <authorList>
            <consortium name="WormBaseParasite"/>
        </authorList>
    </citation>
    <scope>IDENTIFICATION</scope>
</reference>
<keyword evidence="6 10" id="KW-0812">Transmembrane</keyword>
<evidence type="ECO:0000313" key="12">
    <source>
        <dbReference type="Proteomes" id="UP000887575"/>
    </source>
</evidence>
<comment type="pathway">
    <text evidence="2">Protein modification; protein glycosylation.</text>
</comment>
<feature type="transmembrane region" description="Helical" evidence="10">
    <location>
        <begin position="394"/>
        <end position="414"/>
    </location>
</feature>
<feature type="transmembrane region" description="Helical" evidence="10">
    <location>
        <begin position="363"/>
        <end position="382"/>
    </location>
</feature>
<dbReference type="GO" id="GO:0006487">
    <property type="term" value="P:protein N-linked glycosylation"/>
    <property type="evidence" value="ECO:0007669"/>
    <property type="project" value="TreeGrafter"/>
</dbReference>
<evidence type="ECO:0000256" key="4">
    <source>
        <dbReference type="ARBA" id="ARBA00022676"/>
    </source>
</evidence>
<feature type="compositionally biased region" description="Polar residues" evidence="11">
    <location>
        <begin position="12"/>
        <end position="21"/>
    </location>
</feature>
<keyword evidence="7 10" id="KW-0256">Endoplasmic reticulum</keyword>
<feature type="transmembrane region" description="Helical" evidence="10">
    <location>
        <begin position="340"/>
        <end position="357"/>
    </location>
</feature>
<evidence type="ECO:0000256" key="9">
    <source>
        <dbReference type="ARBA" id="ARBA00023136"/>
    </source>
</evidence>
<evidence type="ECO:0000256" key="5">
    <source>
        <dbReference type="ARBA" id="ARBA00022679"/>
    </source>
</evidence>
<keyword evidence="12" id="KW-1185">Reference proteome</keyword>
<organism evidence="12 13">
    <name type="scientific">Mesorhabditis belari</name>
    <dbReference type="NCBI Taxonomy" id="2138241"/>
    <lineage>
        <taxon>Eukaryota</taxon>
        <taxon>Metazoa</taxon>
        <taxon>Ecdysozoa</taxon>
        <taxon>Nematoda</taxon>
        <taxon>Chromadorea</taxon>
        <taxon>Rhabditida</taxon>
        <taxon>Rhabditina</taxon>
        <taxon>Rhabditomorpha</taxon>
        <taxon>Rhabditoidea</taxon>
        <taxon>Rhabditidae</taxon>
        <taxon>Mesorhabditinae</taxon>
        <taxon>Mesorhabditis</taxon>
    </lineage>
</organism>
<dbReference type="GO" id="GO:0000026">
    <property type="term" value="F:alpha-1,2-mannosyltransferase activity"/>
    <property type="evidence" value="ECO:0007669"/>
    <property type="project" value="TreeGrafter"/>
</dbReference>
<keyword evidence="4 10" id="KW-0328">Glycosyltransferase</keyword>
<dbReference type="WBParaSite" id="MBELARI_LOCUS15546">
    <property type="protein sequence ID" value="MBELARI_LOCUS15546"/>
    <property type="gene ID" value="MBELARI_LOCUS15546"/>
</dbReference>
<evidence type="ECO:0000256" key="6">
    <source>
        <dbReference type="ARBA" id="ARBA00022692"/>
    </source>
</evidence>
<dbReference type="AlphaFoldDB" id="A0AAF3ENN3"/>
<dbReference type="EC" id="2.4.1.-" evidence="10"/>
<proteinExistence type="inferred from homology"/>
<feature type="region of interest" description="Disordered" evidence="11">
    <location>
        <begin position="1"/>
        <end position="38"/>
    </location>
</feature>
<keyword evidence="8 10" id="KW-1133">Transmembrane helix</keyword>
<evidence type="ECO:0000256" key="1">
    <source>
        <dbReference type="ARBA" id="ARBA00004477"/>
    </source>
</evidence>